<dbReference type="Gene3D" id="3.40.1000.10">
    <property type="entry name" value="Mog1/PsbP, alpha/beta/alpha sandwich"/>
    <property type="match status" value="1"/>
</dbReference>
<evidence type="ECO:0000313" key="4">
    <source>
        <dbReference type="Proteomes" id="UP000231648"/>
    </source>
</evidence>
<keyword evidence="1" id="KW-1133">Transmembrane helix</keyword>
<dbReference type="Proteomes" id="UP000231648">
    <property type="component" value="Unassembled WGS sequence"/>
</dbReference>
<keyword evidence="1" id="KW-0472">Membrane</keyword>
<accession>A0A2M8KCP4</accession>
<keyword evidence="1" id="KW-0812">Transmembrane</keyword>
<reference evidence="4" key="1">
    <citation type="submission" date="2017-09" db="EMBL/GenBank/DDBJ databases">
        <title>Depth-based differentiation of microbial function through sediment-hosted aquifers and enrichment of novel symbionts in the deep terrestrial subsurface.</title>
        <authorList>
            <person name="Probst A.J."/>
            <person name="Ladd B."/>
            <person name="Jarett J.K."/>
            <person name="Geller-Mcgrath D.E."/>
            <person name="Sieber C.M.K."/>
            <person name="Emerson J.B."/>
            <person name="Anantharaman K."/>
            <person name="Thomas B.C."/>
            <person name="Malmstrom R."/>
            <person name="Stieglmeier M."/>
            <person name="Klingl A."/>
            <person name="Woyke T."/>
            <person name="Ryan C.M."/>
            <person name="Banfield J.F."/>
        </authorList>
    </citation>
    <scope>NUCLEOTIDE SEQUENCE [LARGE SCALE GENOMIC DNA]</scope>
</reference>
<dbReference type="GO" id="GO:0015979">
    <property type="term" value="P:photosynthesis"/>
    <property type="evidence" value="ECO:0007669"/>
    <property type="project" value="InterPro"/>
</dbReference>
<gene>
    <name evidence="3" type="ORF">COU82_00610</name>
</gene>
<dbReference type="Pfam" id="PF01789">
    <property type="entry name" value="PsbP"/>
    <property type="match status" value="1"/>
</dbReference>
<feature type="transmembrane region" description="Helical" evidence="1">
    <location>
        <begin position="6"/>
        <end position="24"/>
    </location>
</feature>
<dbReference type="GO" id="GO:0005509">
    <property type="term" value="F:calcium ion binding"/>
    <property type="evidence" value="ECO:0007669"/>
    <property type="project" value="InterPro"/>
</dbReference>
<comment type="caution">
    <text evidence="3">The sequence shown here is derived from an EMBL/GenBank/DDBJ whole genome shotgun (WGS) entry which is preliminary data.</text>
</comment>
<proteinExistence type="predicted"/>
<dbReference type="EMBL" id="PFDX01000008">
    <property type="protein sequence ID" value="PJE57688.1"/>
    <property type="molecule type" value="Genomic_DNA"/>
</dbReference>
<sequence length="196" mass="22259">MKKHAILVIVLIILIAGAIGFYLYKNGKLIGPKPEEETPQTEQDIVTKDGFSLKIPDGWAEVANPQGALMTAVDTNEVITDVNAQQLNFRSYFSVIPDNLGDKTKEQYYQEIKDSLKQVFPDILFSREDTGLVDNKDTYFLEAEFNQEGVDFRVLLAINMGESDVWIISFNTLKSSWDNYKDIFYNTAESLKLNQT</sequence>
<dbReference type="GO" id="GO:0009654">
    <property type="term" value="C:photosystem II oxygen evolving complex"/>
    <property type="evidence" value="ECO:0007669"/>
    <property type="project" value="InterPro"/>
</dbReference>
<evidence type="ECO:0000313" key="3">
    <source>
        <dbReference type="EMBL" id="PJE57688.1"/>
    </source>
</evidence>
<evidence type="ECO:0000259" key="2">
    <source>
        <dbReference type="Pfam" id="PF01789"/>
    </source>
</evidence>
<protein>
    <recommendedName>
        <fullName evidence="2">PsbP C-terminal domain-containing protein</fullName>
    </recommendedName>
</protein>
<feature type="domain" description="PsbP C-terminal" evidence="2">
    <location>
        <begin position="47"/>
        <end position="192"/>
    </location>
</feature>
<evidence type="ECO:0000256" key="1">
    <source>
        <dbReference type="SAM" id="Phobius"/>
    </source>
</evidence>
<dbReference type="AlphaFoldDB" id="A0A2M8KCP4"/>
<dbReference type="InterPro" id="IPR002683">
    <property type="entry name" value="PsbP_C"/>
</dbReference>
<organism evidence="3 4">
    <name type="scientific">Candidatus Portnoybacteria bacterium CG10_big_fil_rev_8_21_14_0_10_38_18</name>
    <dbReference type="NCBI Taxonomy" id="1974813"/>
    <lineage>
        <taxon>Bacteria</taxon>
        <taxon>Candidatus Portnoyibacteriota</taxon>
    </lineage>
</organism>
<name>A0A2M8KCP4_9BACT</name>
<dbReference type="GO" id="GO:0019898">
    <property type="term" value="C:extrinsic component of membrane"/>
    <property type="evidence" value="ECO:0007669"/>
    <property type="project" value="InterPro"/>
</dbReference>